<dbReference type="RefSeq" id="WP_068432225.1">
    <property type="nucleotide sequence ID" value="NZ_LVHI01000041.1"/>
</dbReference>
<dbReference type="Pfam" id="PF06013">
    <property type="entry name" value="WXG100"/>
    <property type="match status" value="1"/>
</dbReference>
<evidence type="ECO:0000313" key="3">
    <source>
        <dbReference type="Proteomes" id="UP000077519"/>
    </source>
</evidence>
<dbReference type="InterPro" id="IPR010310">
    <property type="entry name" value="T7SS_ESAT-6-like"/>
</dbReference>
<reference evidence="2 3" key="1">
    <citation type="submission" date="2016-03" db="EMBL/GenBank/DDBJ databases">
        <title>Genome sequence of Rhodococcus kyotonensis KB10.</title>
        <authorList>
            <person name="Jeong H."/>
            <person name="Hong C.E."/>
            <person name="Jo S.H."/>
            <person name="Park J.M."/>
        </authorList>
    </citation>
    <scope>NUCLEOTIDE SEQUENCE [LARGE SCALE GENOMIC DNA]</scope>
    <source>
        <strain evidence="2 3">KB10</strain>
    </source>
</reference>
<comment type="similarity">
    <text evidence="1">Belongs to the WXG100 family.</text>
</comment>
<dbReference type="EMBL" id="LVHI01000041">
    <property type="protein sequence ID" value="OAK50998.1"/>
    <property type="molecule type" value="Genomic_DNA"/>
</dbReference>
<proteinExistence type="inferred from homology"/>
<dbReference type="Proteomes" id="UP000077519">
    <property type="component" value="Unassembled WGS sequence"/>
</dbReference>
<gene>
    <name evidence="2" type="ORF">A3K89_14050</name>
</gene>
<dbReference type="NCBIfam" id="TIGR03930">
    <property type="entry name" value="WXG100_ESAT6"/>
    <property type="match status" value="1"/>
</dbReference>
<organism evidence="2 3">
    <name type="scientific">Rhodococcoides kyotonense</name>
    <dbReference type="NCBI Taxonomy" id="398843"/>
    <lineage>
        <taxon>Bacteria</taxon>
        <taxon>Bacillati</taxon>
        <taxon>Actinomycetota</taxon>
        <taxon>Actinomycetes</taxon>
        <taxon>Mycobacteriales</taxon>
        <taxon>Nocardiaceae</taxon>
        <taxon>Rhodococcoides</taxon>
    </lineage>
</organism>
<evidence type="ECO:0000256" key="1">
    <source>
        <dbReference type="RuleBase" id="RU362001"/>
    </source>
</evidence>
<accession>A0A177Y786</accession>
<sequence length="96" mass="10530">MDGEIRYNFGSIADLASGMTVKWQSLNEKLDEIKSSIQPLVATWQGADADAYQVRQGEWNAAQAELNTVLQSLIGAVSAGNQKMIEQEAINRARFA</sequence>
<dbReference type="Gene3D" id="1.10.287.1060">
    <property type="entry name" value="ESAT-6-like"/>
    <property type="match status" value="1"/>
</dbReference>
<evidence type="ECO:0000313" key="2">
    <source>
        <dbReference type="EMBL" id="OAK50998.1"/>
    </source>
</evidence>
<keyword evidence="3" id="KW-1185">Reference proteome</keyword>
<comment type="caution">
    <text evidence="2">The sequence shown here is derived from an EMBL/GenBank/DDBJ whole genome shotgun (WGS) entry which is preliminary data.</text>
</comment>
<dbReference type="SUPFAM" id="SSF140453">
    <property type="entry name" value="EsxAB dimer-like"/>
    <property type="match status" value="1"/>
</dbReference>
<name>A0A177Y786_9NOCA</name>
<dbReference type="AlphaFoldDB" id="A0A177Y786"/>
<protein>
    <recommendedName>
        <fullName evidence="1">ESAT-6-like protein</fullName>
    </recommendedName>
</protein>
<dbReference type="InterPro" id="IPR036689">
    <property type="entry name" value="ESAT-6-like_sf"/>
</dbReference>